<name>A0ABT9ACV3_9BACT</name>
<accession>A0ABT9ACV3</accession>
<dbReference type="EMBL" id="JAUQSX010000006">
    <property type="protein sequence ID" value="MDO7847368.1"/>
    <property type="molecule type" value="Genomic_DNA"/>
</dbReference>
<reference evidence="2" key="1">
    <citation type="submission" date="2023-07" db="EMBL/GenBank/DDBJ databases">
        <authorList>
            <person name="Kim M.K."/>
        </authorList>
    </citation>
    <scope>NUCLEOTIDE SEQUENCE</scope>
    <source>
        <strain evidence="2">M29</strain>
    </source>
</reference>
<protein>
    <recommendedName>
        <fullName evidence="4">Major facilitator superfamily (MFS) profile domain-containing protein</fullName>
    </recommendedName>
</protein>
<feature type="transmembrane region" description="Helical" evidence="1">
    <location>
        <begin position="49"/>
        <end position="72"/>
    </location>
</feature>
<keyword evidence="1" id="KW-1133">Transmembrane helix</keyword>
<gene>
    <name evidence="2" type="ORF">Q5H92_13445</name>
</gene>
<evidence type="ECO:0000313" key="2">
    <source>
        <dbReference type="EMBL" id="MDO7847368.1"/>
    </source>
</evidence>
<keyword evidence="3" id="KW-1185">Reference proteome</keyword>
<evidence type="ECO:0008006" key="4">
    <source>
        <dbReference type="Google" id="ProtNLM"/>
    </source>
</evidence>
<comment type="caution">
    <text evidence="2">The sequence shown here is derived from an EMBL/GenBank/DDBJ whole genome shotgun (WGS) entry which is preliminary data.</text>
</comment>
<keyword evidence="1" id="KW-0812">Transmembrane</keyword>
<evidence type="ECO:0000256" key="1">
    <source>
        <dbReference type="SAM" id="Phobius"/>
    </source>
</evidence>
<feature type="transmembrane region" description="Helical" evidence="1">
    <location>
        <begin position="14"/>
        <end position="37"/>
    </location>
</feature>
<keyword evidence="1" id="KW-0472">Membrane</keyword>
<dbReference type="Proteomes" id="UP001167796">
    <property type="component" value="Unassembled WGS sequence"/>
</dbReference>
<feature type="transmembrane region" description="Helical" evidence="1">
    <location>
        <begin position="78"/>
        <end position="98"/>
    </location>
</feature>
<evidence type="ECO:0000313" key="3">
    <source>
        <dbReference type="Proteomes" id="UP001167796"/>
    </source>
</evidence>
<organism evidence="2 3">
    <name type="scientific">Hymenobacter mellowenesis</name>
    <dbReference type="NCBI Taxonomy" id="3063995"/>
    <lineage>
        <taxon>Bacteria</taxon>
        <taxon>Pseudomonadati</taxon>
        <taxon>Bacteroidota</taxon>
        <taxon>Cytophagia</taxon>
        <taxon>Cytophagales</taxon>
        <taxon>Hymenobacteraceae</taxon>
        <taxon>Hymenobacter</taxon>
    </lineage>
</organism>
<sequence length="99" mass="10379">MAFPSLSSVSGWKIGFWSALLFYALGLVITVGLAQVMPVADMCNPGLPFFTGLLTLVFGACGLIAALLALLFGYRPPFLMGFIAANVMVLVGPALLILV</sequence>
<dbReference type="RefSeq" id="WP_305012045.1">
    <property type="nucleotide sequence ID" value="NZ_JAUQSX010000006.1"/>
</dbReference>
<proteinExistence type="predicted"/>